<proteinExistence type="predicted"/>
<sequence>MSQQYVEPGSYRNPSDDAWWRRALDATGATMQLRAFEQDGREVNWSDAVMNASAAAAMGLRGNNNERWANLPSGPLGNLSDGFAQRLAEEYIENGRMGYHIDNTEFLPNVRMHMARGDIDRTLETAATSIVTSADPGEHGERWHHPDPDLVSDVRNAMSRQLLDGRYADGQVAGSEAVADENFAYRLGYATADAGVKAVNAGIAARPDKELARTVEQALGAQAAPRVAAAGERTDGAGARAASGGAAAAASASAVKETGAAPLTR</sequence>
<evidence type="ECO:0000313" key="2">
    <source>
        <dbReference type="Proteomes" id="UP000305836"/>
    </source>
</evidence>
<dbReference type="OrthoDB" id="3819903at2"/>
<organism evidence="1 2">
    <name type="scientific">Kribbella jiaozuonensis</name>
    <dbReference type="NCBI Taxonomy" id="2575441"/>
    <lineage>
        <taxon>Bacteria</taxon>
        <taxon>Bacillati</taxon>
        <taxon>Actinomycetota</taxon>
        <taxon>Actinomycetes</taxon>
        <taxon>Propionibacteriales</taxon>
        <taxon>Kribbellaceae</taxon>
        <taxon>Kribbella</taxon>
    </lineage>
</organism>
<dbReference type="RefSeq" id="WP_137255371.1">
    <property type="nucleotide sequence ID" value="NZ_JBHSPQ010000001.1"/>
</dbReference>
<name>A0A4U3LW85_9ACTN</name>
<keyword evidence="2" id="KW-1185">Reference proteome</keyword>
<protein>
    <submittedName>
        <fullName evidence="1">Uncharacterized protein</fullName>
    </submittedName>
</protein>
<reference evidence="1 2" key="1">
    <citation type="submission" date="2019-04" db="EMBL/GenBank/DDBJ databases">
        <title>Kribbella sp. NEAU-THZ 27 nov., a novel actinomycete isolated from soil.</title>
        <authorList>
            <person name="Duan L."/>
        </authorList>
    </citation>
    <scope>NUCLEOTIDE SEQUENCE [LARGE SCALE GENOMIC DNA]</scope>
    <source>
        <strain evidence="2">NEAU-THZ27</strain>
    </source>
</reference>
<comment type="caution">
    <text evidence="1">The sequence shown here is derived from an EMBL/GenBank/DDBJ whole genome shotgun (WGS) entry which is preliminary data.</text>
</comment>
<accession>A0A4U3LW85</accession>
<dbReference type="AlphaFoldDB" id="A0A4U3LW85"/>
<dbReference type="Proteomes" id="UP000305836">
    <property type="component" value="Unassembled WGS sequence"/>
</dbReference>
<dbReference type="EMBL" id="SZPZ01000002">
    <property type="protein sequence ID" value="TKK80435.1"/>
    <property type="molecule type" value="Genomic_DNA"/>
</dbReference>
<gene>
    <name evidence="1" type="ORF">FDA38_19195</name>
</gene>
<evidence type="ECO:0000313" key="1">
    <source>
        <dbReference type="EMBL" id="TKK80435.1"/>
    </source>
</evidence>